<dbReference type="EMBL" id="CP014206">
    <property type="protein sequence ID" value="AMK12193.1"/>
    <property type="molecule type" value="Genomic_DNA"/>
</dbReference>
<dbReference type="SUPFAM" id="SSF53335">
    <property type="entry name" value="S-adenosyl-L-methionine-dependent methyltransferases"/>
    <property type="match status" value="1"/>
</dbReference>
<dbReference type="KEGG" id="dej:AWY79_14275"/>
<reference evidence="2 4" key="1">
    <citation type="journal article" date="2016" name="Front. Microbiol.">
        <title>Genome Sequence of the Piezophilic, Mesophilic Sulfate-Reducing Bacterium Desulfovibrio indicus J2T.</title>
        <authorList>
            <person name="Cao J."/>
            <person name="Maignien L."/>
            <person name="Shao Z."/>
            <person name="Alain K."/>
            <person name="Jebbar M."/>
        </authorList>
    </citation>
    <scope>NUCLEOTIDE SEQUENCE [LARGE SCALE GENOMIC DNA]</scope>
    <source>
        <strain evidence="2 4">J2</strain>
    </source>
</reference>
<keyword evidence="4" id="KW-1185">Reference proteome</keyword>
<proteinExistence type="predicted"/>
<keyword evidence="3" id="KW-0489">Methyltransferase</keyword>
<dbReference type="Proteomes" id="UP000295506">
    <property type="component" value="Unassembled WGS sequence"/>
</dbReference>
<dbReference type="OrthoDB" id="9791837at2"/>
<reference evidence="3 5" key="2">
    <citation type="submission" date="2019-03" db="EMBL/GenBank/DDBJ databases">
        <title>Genomic Encyclopedia of Type Strains, Phase IV (KMG-IV): sequencing the most valuable type-strain genomes for metagenomic binning, comparative biology and taxonomic classification.</title>
        <authorList>
            <person name="Goeker M."/>
        </authorList>
    </citation>
    <scope>NUCLEOTIDE SEQUENCE [LARGE SCALE GENOMIC DNA]</scope>
    <source>
        <strain evidence="3 5">DSM 101483</strain>
    </source>
</reference>
<dbReference type="AlphaFoldDB" id="A0A126QQ36"/>
<evidence type="ECO:0000313" key="3">
    <source>
        <dbReference type="EMBL" id="TDT86608.1"/>
    </source>
</evidence>
<dbReference type="Pfam" id="PF08241">
    <property type="entry name" value="Methyltransf_11"/>
    <property type="match status" value="1"/>
</dbReference>
<sequence>MPHHKEASLYTTYFDRYQRFRAVADLLSGLERAPNGLLILDVGGFDGEFAKFLPGDRVRPWGELIRPENGPLPFKDGSFDVVVALNVLEHVIPEERPFFLAETARVASRALVLSFPVHEASEVEEFVLGLTGNPWLAEHRIFGLPRPADVEAVLDTLGLDHTRHPNASQASWMAMHLMMHRLREDLKEKVSEFFNRRYFELENREPAYRAIYFCTPARG</sequence>
<dbReference type="GO" id="GO:0032259">
    <property type="term" value="P:methylation"/>
    <property type="evidence" value="ECO:0007669"/>
    <property type="project" value="UniProtKB-KW"/>
</dbReference>
<accession>A0A126QQ36</accession>
<organism evidence="3 5">
    <name type="scientific">Pseudodesulfovibrio indicus</name>
    <dbReference type="NCBI Taxonomy" id="1716143"/>
    <lineage>
        <taxon>Bacteria</taxon>
        <taxon>Pseudomonadati</taxon>
        <taxon>Thermodesulfobacteriota</taxon>
        <taxon>Desulfovibrionia</taxon>
        <taxon>Desulfovibrionales</taxon>
        <taxon>Desulfovibrionaceae</taxon>
    </lineage>
</organism>
<evidence type="ECO:0000313" key="5">
    <source>
        <dbReference type="Proteomes" id="UP000295506"/>
    </source>
</evidence>
<feature type="domain" description="Methyltransferase type 11" evidence="1">
    <location>
        <begin position="72"/>
        <end position="107"/>
    </location>
</feature>
<name>A0A126QQ36_9BACT</name>
<dbReference type="InterPro" id="IPR029063">
    <property type="entry name" value="SAM-dependent_MTases_sf"/>
</dbReference>
<evidence type="ECO:0000259" key="1">
    <source>
        <dbReference type="Pfam" id="PF08241"/>
    </source>
</evidence>
<protein>
    <submittedName>
        <fullName evidence="3">Methyltransferase family protein</fullName>
    </submittedName>
</protein>
<keyword evidence="3" id="KW-0808">Transferase</keyword>
<evidence type="ECO:0000313" key="2">
    <source>
        <dbReference type="EMBL" id="AMK12193.1"/>
    </source>
</evidence>
<evidence type="ECO:0000313" key="4">
    <source>
        <dbReference type="Proteomes" id="UP000055611"/>
    </source>
</evidence>
<dbReference type="EMBL" id="SOBK01000012">
    <property type="protein sequence ID" value="TDT86608.1"/>
    <property type="molecule type" value="Genomic_DNA"/>
</dbReference>
<dbReference type="RefSeq" id="WP_066805356.1">
    <property type="nucleotide sequence ID" value="NZ_CP014206.1"/>
</dbReference>
<dbReference type="GO" id="GO:0008757">
    <property type="term" value="F:S-adenosylmethionine-dependent methyltransferase activity"/>
    <property type="evidence" value="ECO:0007669"/>
    <property type="project" value="InterPro"/>
</dbReference>
<gene>
    <name evidence="2" type="ORF">AWY79_14275</name>
    <name evidence="3" type="ORF">EDC59_112117</name>
</gene>
<dbReference type="Proteomes" id="UP000055611">
    <property type="component" value="Chromosome"/>
</dbReference>
<dbReference type="InterPro" id="IPR013216">
    <property type="entry name" value="Methyltransf_11"/>
</dbReference>
<dbReference type="Gene3D" id="3.40.50.150">
    <property type="entry name" value="Vaccinia Virus protein VP39"/>
    <property type="match status" value="1"/>
</dbReference>